<evidence type="ECO:0000313" key="2">
    <source>
        <dbReference type="Proteomes" id="UP000001007"/>
    </source>
</evidence>
<name>Q8KC13_CHLTE</name>
<organism evidence="1 2">
    <name type="scientific">Chlorobaculum tepidum (strain ATCC 49652 / DSM 12025 / NBRC 103806 / TLS)</name>
    <name type="common">Chlorobium tepidum</name>
    <dbReference type="NCBI Taxonomy" id="194439"/>
    <lineage>
        <taxon>Bacteria</taxon>
        <taxon>Pseudomonadati</taxon>
        <taxon>Chlorobiota</taxon>
        <taxon>Chlorobiia</taxon>
        <taxon>Chlorobiales</taxon>
        <taxon>Chlorobiaceae</taxon>
        <taxon>Chlorobaculum</taxon>
    </lineage>
</organism>
<dbReference type="EMBL" id="AE006470">
    <property type="protein sequence ID" value="AAM72842.1"/>
    <property type="molecule type" value="Genomic_DNA"/>
</dbReference>
<reference evidence="1 2" key="1">
    <citation type="journal article" date="2002" name="Proc. Natl. Acad. Sci. U.S.A.">
        <title>The complete genome sequence of Chlorobium tepidum TLS, a photosynthetic, anaerobic, green-sulfur bacterium.</title>
        <authorList>
            <person name="Eisen J.A."/>
            <person name="Nelson K.E."/>
            <person name="Paulsen I.T."/>
            <person name="Heidelberg J.F."/>
            <person name="Wu M."/>
            <person name="Dodson R.J."/>
            <person name="Deboy R."/>
            <person name="Gwinn M.L."/>
            <person name="Nelson W.C."/>
            <person name="Haft D.H."/>
            <person name="Hickey E.K."/>
            <person name="Peterson J.D."/>
            <person name="Durkin A.S."/>
            <person name="Kolonay J.L."/>
            <person name="Yang F."/>
            <person name="Holt I."/>
            <person name="Umayam L.A."/>
            <person name="Mason T."/>
            <person name="Brenner M."/>
            <person name="Shea T.P."/>
            <person name="Parksey D."/>
            <person name="Nierman W.C."/>
            <person name="Feldblyum T.V."/>
            <person name="Hansen C.L."/>
            <person name="Craven M.B."/>
            <person name="Radune D."/>
            <person name="Vamathevan J."/>
            <person name="Khouri H."/>
            <person name="White O."/>
            <person name="Gruber T.M."/>
            <person name="Ketchum K.A."/>
            <person name="Venter J.C."/>
            <person name="Tettelin H."/>
            <person name="Bryant D.A."/>
            <person name="Fraser C.M."/>
        </authorList>
    </citation>
    <scope>NUCLEOTIDE SEQUENCE [LARGE SCALE GENOMIC DNA]</scope>
    <source>
        <strain evidence="2">ATCC 49652 / DSM 12025 / NBRC 103806 / TLS</strain>
    </source>
</reference>
<protein>
    <submittedName>
        <fullName evidence="1">Uncharacterized protein</fullName>
    </submittedName>
</protein>
<dbReference type="Proteomes" id="UP000001007">
    <property type="component" value="Chromosome"/>
</dbReference>
<dbReference type="EnsemblBacteria" id="AAM72842">
    <property type="protein sequence ID" value="AAM72842"/>
    <property type="gene ID" value="CT1617"/>
</dbReference>
<dbReference type="KEGG" id="cte:CT1617"/>
<proteinExistence type="predicted"/>
<sequence>MQNGSNSIHFDTVVMRPSCRKKVSAKALGFRYWSQTQQPAGKRRQ</sequence>
<keyword evidence="2" id="KW-1185">Reference proteome</keyword>
<dbReference type="AlphaFoldDB" id="Q8KC13"/>
<gene>
    <name evidence="1" type="ordered locus">CT1617</name>
</gene>
<dbReference type="HOGENOM" id="CLU_3197769_0_0_10"/>
<accession>Q8KC13</accession>
<evidence type="ECO:0000313" key="1">
    <source>
        <dbReference type="EMBL" id="AAM72842.1"/>
    </source>
</evidence>